<evidence type="ECO:0000313" key="1">
    <source>
        <dbReference type="EMBL" id="ATB42907.1"/>
    </source>
</evidence>
<dbReference type="Proteomes" id="UP000217257">
    <property type="component" value="Chromosome"/>
</dbReference>
<reference evidence="1 2" key="1">
    <citation type="submission" date="2017-06" db="EMBL/GenBank/DDBJ databases">
        <title>Sequencing and comparative analysis of myxobacterial genomes.</title>
        <authorList>
            <person name="Rupp O."/>
            <person name="Goesmann A."/>
            <person name="Sogaard-Andersen L."/>
        </authorList>
    </citation>
    <scope>NUCLEOTIDE SEQUENCE [LARGE SCALE GENOMIC DNA]</scope>
    <source>
        <strain evidence="1 2">DSM 52655</strain>
    </source>
</reference>
<gene>
    <name evidence="1" type="ORF">CYFUS_008386</name>
</gene>
<dbReference type="KEGG" id="cfus:CYFUS_008386"/>
<accession>A0A250JHE5</accession>
<sequence length="316" mass="33860">MGPSVLLCGEVLISWAPLIRAPSIRLLPGLALVLCATVCPLSAHASPRSLLAGCTAEPFGGEGWSYQCGDFSAILSDHAGVSAQRLWQRSRRTFQKQAAGEATFKVAKATLAGREVRLLRMRPKAPEAQESSVFAVVPVKGKGARRLLCKARGTPELQARCGQVLEQLAAQPWRALPEEGVAVAQSDAALAGRELVAPDGCNLTADNGSGRIECGDGSRLDWTRLPDASRLRDSVQEGLLTFKDVPRASYLESRLPCAIDGARTQCTYLRMLGSGERREAYFAGAVVRGMPTVISCIAGRSSRLLPQACQQVLRIH</sequence>
<proteinExistence type="predicted"/>
<dbReference type="AlphaFoldDB" id="A0A250JHE5"/>
<name>A0A250JHE5_9BACT</name>
<organism evidence="1 2">
    <name type="scientific">Cystobacter fuscus</name>
    <dbReference type="NCBI Taxonomy" id="43"/>
    <lineage>
        <taxon>Bacteria</taxon>
        <taxon>Pseudomonadati</taxon>
        <taxon>Myxococcota</taxon>
        <taxon>Myxococcia</taxon>
        <taxon>Myxococcales</taxon>
        <taxon>Cystobacterineae</taxon>
        <taxon>Archangiaceae</taxon>
        <taxon>Cystobacter</taxon>
    </lineage>
</organism>
<evidence type="ECO:0000313" key="2">
    <source>
        <dbReference type="Proteomes" id="UP000217257"/>
    </source>
</evidence>
<protein>
    <submittedName>
        <fullName evidence="1">Uncharacterized protein</fullName>
    </submittedName>
</protein>
<dbReference type="EMBL" id="CP022098">
    <property type="protein sequence ID" value="ATB42907.1"/>
    <property type="molecule type" value="Genomic_DNA"/>
</dbReference>